<reference evidence="4" key="1">
    <citation type="submission" date="2023-06" db="EMBL/GenBank/DDBJ databases">
        <title>Draft genome sequence of Nocardioides sp. SOB77.</title>
        <authorList>
            <person name="Zhang G."/>
        </authorList>
    </citation>
    <scope>NUCLEOTIDE SEQUENCE</scope>
    <source>
        <strain evidence="4">SOB77</strain>
    </source>
</reference>
<name>A0ABT8FLB0_9ACTN</name>
<feature type="region of interest" description="Disordered" evidence="3">
    <location>
        <begin position="132"/>
        <end position="157"/>
    </location>
</feature>
<organism evidence="4 5">
    <name type="scientific">Nocardioides oceani</name>
    <dbReference type="NCBI Taxonomy" id="3058369"/>
    <lineage>
        <taxon>Bacteria</taxon>
        <taxon>Bacillati</taxon>
        <taxon>Actinomycetota</taxon>
        <taxon>Actinomycetes</taxon>
        <taxon>Propionibacteriales</taxon>
        <taxon>Nocardioidaceae</taxon>
        <taxon>Nocardioides</taxon>
    </lineage>
</organism>
<accession>A0ABT8FLB0</accession>
<evidence type="ECO:0000256" key="2">
    <source>
        <dbReference type="ARBA" id="ARBA00022679"/>
    </source>
</evidence>
<gene>
    <name evidence="4" type="ORF">QWY28_21045</name>
</gene>
<dbReference type="InterPro" id="IPR002201">
    <property type="entry name" value="Glyco_trans_9"/>
</dbReference>
<dbReference type="CDD" id="cd03789">
    <property type="entry name" value="GT9_LPS_heptosyltransferase"/>
    <property type="match status" value="1"/>
</dbReference>
<dbReference type="EC" id="2.4.-.-" evidence="4"/>
<keyword evidence="2 4" id="KW-0808">Transferase</keyword>
<dbReference type="Proteomes" id="UP001168620">
    <property type="component" value="Unassembled WGS sequence"/>
</dbReference>
<keyword evidence="1 4" id="KW-0328">Glycosyltransferase</keyword>
<protein>
    <submittedName>
        <fullName evidence="4">Glycosyltransferase family 9 protein</fullName>
        <ecNumber evidence="4">2.4.-.-</ecNumber>
    </submittedName>
</protein>
<evidence type="ECO:0000313" key="5">
    <source>
        <dbReference type="Proteomes" id="UP001168620"/>
    </source>
</evidence>
<dbReference type="Gene3D" id="3.40.50.2000">
    <property type="entry name" value="Glycogen Phosphorylase B"/>
    <property type="match status" value="2"/>
</dbReference>
<evidence type="ECO:0000313" key="4">
    <source>
        <dbReference type="EMBL" id="MDN4175463.1"/>
    </source>
</evidence>
<keyword evidence="5" id="KW-1185">Reference proteome</keyword>
<dbReference type="RefSeq" id="WP_300954770.1">
    <property type="nucleotide sequence ID" value="NZ_JAUHJQ010000014.1"/>
</dbReference>
<evidence type="ECO:0000256" key="1">
    <source>
        <dbReference type="ARBA" id="ARBA00022676"/>
    </source>
</evidence>
<comment type="caution">
    <text evidence="4">The sequence shown here is derived from an EMBL/GenBank/DDBJ whole genome shotgun (WGS) entry which is preliminary data.</text>
</comment>
<dbReference type="PANTHER" id="PTHR30160:SF1">
    <property type="entry name" value="LIPOPOLYSACCHARIDE 1,2-N-ACETYLGLUCOSAMINETRANSFERASE-RELATED"/>
    <property type="match status" value="1"/>
</dbReference>
<dbReference type="PANTHER" id="PTHR30160">
    <property type="entry name" value="TETRAACYLDISACCHARIDE 4'-KINASE-RELATED"/>
    <property type="match status" value="1"/>
</dbReference>
<proteinExistence type="predicted"/>
<dbReference type="SUPFAM" id="SSF53756">
    <property type="entry name" value="UDP-Glycosyltransferase/glycogen phosphorylase"/>
    <property type="match status" value="1"/>
</dbReference>
<feature type="compositionally biased region" description="Acidic residues" evidence="3">
    <location>
        <begin position="133"/>
        <end position="143"/>
    </location>
</feature>
<dbReference type="InterPro" id="IPR051199">
    <property type="entry name" value="LPS_LOS_Heptosyltrfase"/>
</dbReference>
<dbReference type="GO" id="GO:0016757">
    <property type="term" value="F:glycosyltransferase activity"/>
    <property type="evidence" value="ECO:0007669"/>
    <property type="project" value="UniProtKB-KW"/>
</dbReference>
<evidence type="ECO:0000256" key="3">
    <source>
        <dbReference type="SAM" id="MobiDB-lite"/>
    </source>
</evidence>
<dbReference type="EMBL" id="JAUHJQ010000014">
    <property type="protein sequence ID" value="MDN4175463.1"/>
    <property type="molecule type" value="Genomic_DNA"/>
</dbReference>
<dbReference type="Pfam" id="PF01075">
    <property type="entry name" value="Glyco_transf_9"/>
    <property type="match status" value="1"/>
</dbReference>
<sequence>MTARPRALVLRAIGLGDHLAGVPALKALRRALPDHELVLAAPPALGPLVALTAAVDTHLPVGELAPVPWTGPRPEVAVDLHGNGPASRRLLEALEPVRLVAYEVPGGPAWDPEEHERARWCRLVATAFGGGADPDDVSLDEPTEPSPAPGGVVVHPGAASEGRRWPVDRFAAVARGLAAEGHRVVLTGSPAEAPLAEEVRRRAGLPPAAVLAGRTDLSRLAALVAGARLVVCGDTGTAHLASAYRTPSVLLFGPTPPQRWGPPAAGPHTVLWHGTGPGDPHAATLDPALAAITVGEVLDACEVRLSRAGSAPRPSTARSG</sequence>